<feature type="compositionally biased region" description="Basic and acidic residues" evidence="1">
    <location>
        <begin position="1"/>
        <end position="14"/>
    </location>
</feature>
<proteinExistence type="predicted"/>
<sequence length="71" mass="8016">MEDKEDGVKMESAMKKKKRKTRRKVEQMDKDVEVLCCVEKEGGRKGVEEIVEKKSGVETKEEKADVEDGGG</sequence>
<gene>
    <name evidence="2" type="ORF">PoB_000834600</name>
</gene>
<evidence type="ECO:0000313" key="2">
    <source>
        <dbReference type="EMBL" id="GFN81840.1"/>
    </source>
</evidence>
<dbReference type="EMBL" id="BLXT01000971">
    <property type="protein sequence ID" value="GFN81840.1"/>
    <property type="molecule type" value="Genomic_DNA"/>
</dbReference>
<organism evidence="2 3">
    <name type="scientific">Plakobranchus ocellatus</name>
    <dbReference type="NCBI Taxonomy" id="259542"/>
    <lineage>
        <taxon>Eukaryota</taxon>
        <taxon>Metazoa</taxon>
        <taxon>Spiralia</taxon>
        <taxon>Lophotrochozoa</taxon>
        <taxon>Mollusca</taxon>
        <taxon>Gastropoda</taxon>
        <taxon>Heterobranchia</taxon>
        <taxon>Euthyneura</taxon>
        <taxon>Panpulmonata</taxon>
        <taxon>Sacoglossa</taxon>
        <taxon>Placobranchoidea</taxon>
        <taxon>Plakobranchidae</taxon>
        <taxon>Plakobranchus</taxon>
    </lineage>
</organism>
<protein>
    <submittedName>
        <fullName evidence="2">Uncharacterized protein</fullName>
    </submittedName>
</protein>
<accession>A0AAV3YF72</accession>
<feature type="region of interest" description="Disordered" evidence="1">
    <location>
        <begin position="1"/>
        <end position="25"/>
    </location>
</feature>
<dbReference type="AlphaFoldDB" id="A0AAV3YF72"/>
<comment type="caution">
    <text evidence="2">The sequence shown here is derived from an EMBL/GenBank/DDBJ whole genome shotgun (WGS) entry which is preliminary data.</text>
</comment>
<name>A0AAV3YF72_9GAST</name>
<reference evidence="2 3" key="1">
    <citation type="journal article" date="2021" name="Elife">
        <title>Chloroplast acquisition without the gene transfer in kleptoplastic sea slugs, Plakobranchus ocellatus.</title>
        <authorList>
            <person name="Maeda T."/>
            <person name="Takahashi S."/>
            <person name="Yoshida T."/>
            <person name="Shimamura S."/>
            <person name="Takaki Y."/>
            <person name="Nagai Y."/>
            <person name="Toyoda A."/>
            <person name="Suzuki Y."/>
            <person name="Arimoto A."/>
            <person name="Ishii H."/>
            <person name="Satoh N."/>
            <person name="Nishiyama T."/>
            <person name="Hasebe M."/>
            <person name="Maruyama T."/>
            <person name="Minagawa J."/>
            <person name="Obokata J."/>
            <person name="Shigenobu S."/>
        </authorList>
    </citation>
    <scope>NUCLEOTIDE SEQUENCE [LARGE SCALE GENOMIC DNA]</scope>
</reference>
<evidence type="ECO:0000256" key="1">
    <source>
        <dbReference type="SAM" id="MobiDB-lite"/>
    </source>
</evidence>
<dbReference type="Proteomes" id="UP000735302">
    <property type="component" value="Unassembled WGS sequence"/>
</dbReference>
<evidence type="ECO:0000313" key="3">
    <source>
        <dbReference type="Proteomes" id="UP000735302"/>
    </source>
</evidence>
<keyword evidence="3" id="KW-1185">Reference proteome</keyword>